<protein>
    <submittedName>
        <fullName evidence="2">DUF1540 domain-containing protein</fullName>
    </submittedName>
</protein>
<reference evidence="2" key="1">
    <citation type="submission" date="2020-04" db="EMBL/GenBank/DDBJ databases">
        <title>Deep metagenomics examines the oral microbiome during advanced dental caries in children, revealing novel taxa and co-occurrences with host molecules.</title>
        <authorList>
            <person name="Baker J.L."/>
            <person name="Morton J.T."/>
            <person name="Dinis M."/>
            <person name="Alvarez R."/>
            <person name="Tran N.C."/>
            <person name="Knight R."/>
            <person name="Edlund A."/>
        </authorList>
    </citation>
    <scope>NUCLEOTIDE SEQUENCE</scope>
    <source>
        <strain evidence="2">JCVI_32_bin.64</strain>
    </source>
</reference>
<evidence type="ECO:0000259" key="1">
    <source>
        <dbReference type="Pfam" id="PF07561"/>
    </source>
</evidence>
<sequence>MTTAMPRILDCSVTSCSYNKTKSCAAAAITVGYASTCTTFIPLSVKGGLDKPQSFVGACQKADCVHNSALECTADSISVGAGTADCLSYEAK</sequence>
<name>A0A929QXF7_9ACTO</name>
<comment type="caution">
    <text evidence="2">The sequence shown here is derived from an EMBL/GenBank/DDBJ whole genome shotgun (WGS) entry which is preliminary data.</text>
</comment>
<feature type="domain" description="DUF1540" evidence="1">
    <location>
        <begin position="59"/>
        <end position="81"/>
    </location>
</feature>
<gene>
    <name evidence="2" type="ORF">HXK03_00455</name>
</gene>
<feature type="domain" description="DUF1540" evidence="1">
    <location>
        <begin position="10"/>
        <end position="38"/>
    </location>
</feature>
<evidence type="ECO:0000313" key="2">
    <source>
        <dbReference type="EMBL" id="MBF0939336.1"/>
    </source>
</evidence>
<evidence type="ECO:0000313" key="3">
    <source>
        <dbReference type="Proteomes" id="UP000718630"/>
    </source>
</evidence>
<dbReference type="Pfam" id="PF07561">
    <property type="entry name" value="DUF1540"/>
    <property type="match status" value="2"/>
</dbReference>
<dbReference type="Proteomes" id="UP000718630">
    <property type="component" value="Unassembled WGS sequence"/>
</dbReference>
<accession>A0A929QXF7</accession>
<dbReference type="AlphaFoldDB" id="A0A929QXF7"/>
<proteinExistence type="predicted"/>
<dbReference type="InterPro" id="IPR011437">
    <property type="entry name" value="DUF1540"/>
</dbReference>
<dbReference type="EMBL" id="JABZFZ010000010">
    <property type="protein sequence ID" value="MBF0939336.1"/>
    <property type="molecule type" value="Genomic_DNA"/>
</dbReference>
<organism evidence="2 3">
    <name type="scientific">Schaalia georgiae</name>
    <dbReference type="NCBI Taxonomy" id="52768"/>
    <lineage>
        <taxon>Bacteria</taxon>
        <taxon>Bacillati</taxon>
        <taxon>Actinomycetota</taxon>
        <taxon>Actinomycetes</taxon>
        <taxon>Actinomycetales</taxon>
        <taxon>Actinomycetaceae</taxon>
        <taxon>Schaalia</taxon>
    </lineage>
</organism>